<dbReference type="Gene3D" id="2.160.20.10">
    <property type="entry name" value="Single-stranded right-handed beta-helix, Pectin lyase-like"/>
    <property type="match status" value="1"/>
</dbReference>
<keyword evidence="3" id="KW-1185">Reference proteome</keyword>
<dbReference type="InterPro" id="IPR011050">
    <property type="entry name" value="Pectin_lyase_fold/virulence"/>
</dbReference>
<proteinExistence type="predicted"/>
<reference evidence="3" key="1">
    <citation type="submission" date="2016-10" db="EMBL/GenBank/DDBJ databases">
        <authorList>
            <person name="Varghese N."/>
            <person name="Submissions S."/>
        </authorList>
    </citation>
    <scope>NUCLEOTIDE SEQUENCE [LARGE SCALE GENOMIC DNA]</scope>
    <source>
        <strain evidence="3">CGMCC 1.10121</strain>
    </source>
</reference>
<feature type="domain" description="Periplasmic copper-binding protein NosD beta helix" evidence="1">
    <location>
        <begin position="44"/>
        <end position="156"/>
    </location>
</feature>
<dbReference type="EMBL" id="FODV01000019">
    <property type="protein sequence ID" value="SEP18500.1"/>
    <property type="molecule type" value="Genomic_DNA"/>
</dbReference>
<dbReference type="InterPro" id="IPR007742">
    <property type="entry name" value="NosD_dom"/>
</dbReference>
<evidence type="ECO:0000259" key="1">
    <source>
        <dbReference type="Pfam" id="PF05048"/>
    </source>
</evidence>
<dbReference type="AlphaFoldDB" id="A0A1H8VT81"/>
<dbReference type="RefSeq" id="WP_170864895.1">
    <property type="nucleotide sequence ID" value="NZ_FODV01000019.1"/>
</dbReference>
<sequence length="160" mass="17326">MEEKRLTSRTTITKPGTYRLAKDIQNGGGTRLSEACIRIEANDVVLDGAGRTIGGNGVSDTSGIIVSNARNVTIKNVTVEQWDYGIRFESTFGGQIRDVRVVNNGYGISFADTDLVVLRGSIVSNNLLGTVSDAASTLLVWNNTITKNSRDVYRSSSQHE</sequence>
<accession>A0A1H8VT81</accession>
<dbReference type="Proteomes" id="UP000199126">
    <property type="component" value="Unassembled WGS sequence"/>
</dbReference>
<protein>
    <submittedName>
        <fullName evidence="2">Copper-binding protein (NosD)</fullName>
    </submittedName>
</protein>
<dbReference type="SMART" id="SM00710">
    <property type="entry name" value="PbH1"/>
    <property type="match status" value="2"/>
</dbReference>
<evidence type="ECO:0000313" key="3">
    <source>
        <dbReference type="Proteomes" id="UP000199126"/>
    </source>
</evidence>
<organism evidence="2 3">
    <name type="scientific">Halogranum amylolyticum</name>
    <dbReference type="NCBI Taxonomy" id="660520"/>
    <lineage>
        <taxon>Archaea</taxon>
        <taxon>Methanobacteriati</taxon>
        <taxon>Methanobacteriota</taxon>
        <taxon>Stenosarchaea group</taxon>
        <taxon>Halobacteria</taxon>
        <taxon>Halobacteriales</taxon>
        <taxon>Haloferacaceae</taxon>
    </lineage>
</organism>
<dbReference type="Pfam" id="PF05048">
    <property type="entry name" value="NosD"/>
    <property type="match status" value="1"/>
</dbReference>
<name>A0A1H8VT81_9EURY</name>
<dbReference type="OrthoDB" id="308249at2157"/>
<gene>
    <name evidence="2" type="ORF">SAMN04487948_11947</name>
</gene>
<dbReference type="InterPro" id="IPR012334">
    <property type="entry name" value="Pectin_lyas_fold"/>
</dbReference>
<evidence type="ECO:0000313" key="2">
    <source>
        <dbReference type="EMBL" id="SEP18500.1"/>
    </source>
</evidence>
<dbReference type="InterPro" id="IPR006626">
    <property type="entry name" value="PbH1"/>
</dbReference>
<dbReference type="SUPFAM" id="SSF51126">
    <property type="entry name" value="Pectin lyase-like"/>
    <property type="match status" value="1"/>
</dbReference>